<dbReference type="Pfam" id="PF21084">
    <property type="entry name" value="WHD_DUF4423_like"/>
    <property type="match status" value="1"/>
</dbReference>
<reference evidence="2 3" key="1">
    <citation type="submission" date="2017-06" db="EMBL/GenBank/DDBJ databases">
        <title>Complete genome sequence of Nitrospirillum amazonense strain CBAmC, an endophytic nitrogen-fixing and plant growth-promoting bacterium, isolated from sugarcane.</title>
        <authorList>
            <person name="Schwab S."/>
            <person name="dos Santos Teixeira K.R."/>
            <person name="Simoes Araujo J.L."/>
            <person name="Soares Vidal M."/>
            <person name="Borges de Freitas H.R."/>
            <person name="Rivello Crivelaro A.L."/>
            <person name="Bueno de Camargo Nunes A."/>
            <person name="dos Santos C.M."/>
            <person name="Palmeira da Silva Rosa D."/>
            <person name="da Silva Padilha D."/>
            <person name="da Silva E."/>
            <person name="Araujo Terra L."/>
            <person name="Soares Mendes V."/>
            <person name="Farinelli L."/>
            <person name="Magalhaes Cruz L."/>
            <person name="Baldani J.I."/>
        </authorList>
    </citation>
    <scope>NUCLEOTIDE SEQUENCE [LARGE SCALE GENOMIC DNA]</scope>
    <source>
        <strain evidence="2 3">CBAmC</strain>
    </source>
</reference>
<dbReference type="PANTHER" id="PTHR37809">
    <property type="entry name" value="RIBOSOMAL PROTEIN S12 METHYLTHIOTRANSFERASE ACCESSORY FACTOR YCAO"/>
    <property type="match status" value="1"/>
</dbReference>
<protein>
    <recommendedName>
        <fullName evidence="1">YcaO domain-containing protein</fullName>
    </recommendedName>
</protein>
<dbReference type="Pfam" id="PF02624">
    <property type="entry name" value="YcaO"/>
    <property type="match status" value="1"/>
</dbReference>
<dbReference type="SUPFAM" id="SSF69572">
    <property type="entry name" value="Activating enzymes of the ubiquitin-like proteins"/>
    <property type="match status" value="1"/>
</dbReference>
<evidence type="ECO:0000313" key="2">
    <source>
        <dbReference type="EMBL" id="ASG24083.1"/>
    </source>
</evidence>
<dbReference type="AlphaFoldDB" id="A0A248JZB6"/>
<keyword evidence="3" id="KW-1185">Reference proteome</keyword>
<dbReference type="KEGG" id="nao:Y958_24465"/>
<dbReference type="PROSITE" id="PS51664">
    <property type="entry name" value="YCAO"/>
    <property type="match status" value="1"/>
</dbReference>
<dbReference type="NCBIfam" id="TIGR03604">
    <property type="entry name" value="TOMM_cyclo_SagD"/>
    <property type="match status" value="1"/>
</dbReference>
<sequence length="745" mass="80047">MLRIPLLKAHLQATVFPGEGVLLLSEDGGKALHGAAYEGIVPLLDGRHTTDAIVDALAGRVDVARVYYVLGLLERAGHLVEAAPDQTGAEAAYWHAAGVDAPAARHALAARRVAVIAVGPADAGPLRAALVAAGLREGTADGADLWIVAADDYLHPELATINAAALASGRPWLLLRTGGREQWLGPHFVPHQTGCWCCLQRRLARNRALFRLAADRQGRETPQPVQALLPAVHAATCQNAVAAAALILAGAPCGLTGQVLSLDLTTLAQRAHVLARNPACPACGKAPVPVTRPLELRMGTAAFRSDGGHRSVAPEATLATYGHLVSPITGVVCELERAGPAGEGLTHVYTAGTNAARPMESLNDLKRNLRSNASGKGVSEAQAKASALCEAIERYSGELSGGEVRIPRAWRDWDVGQAIHPNAAMRYSDAQFADRAAQNARGSAFNVTPHPLPDDAVIDWTPVWSLTEQRHRHLPTQLLYYNVRGRDAPDFYAVGCSNGSAAGNTREEAILQGFFELVERDAAAIWWYNRLARPAVAVDGFGDPYLTQLRDHYRDRYGRDVWALDLTTDLGIPVFVALSRQVGTPVERILIGMGCHLDARIALQRAFAEMNQLLGLADDGQDAQLEEPDTVAWLTGATVANQPYLAADGTRAPMRLADFPVQHTGGFLADIDHCLSILDRAGLEMLVLDQTRADVGLPVVKVVVPGLRHYWARFAPGRLYDVPVRMGWLDRPLAESDLNPIPIFM</sequence>
<dbReference type="RefSeq" id="WP_088874528.1">
    <property type="nucleotide sequence ID" value="NZ_CP022112.1"/>
</dbReference>
<evidence type="ECO:0000313" key="3">
    <source>
        <dbReference type="Proteomes" id="UP000197153"/>
    </source>
</evidence>
<dbReference type="GO" id="GO:0008641">
    <property type="term" value="F:ubiquitin-like modifier activating enzyme activity"/>
    <property type="evidence" value="ECO:0007669"/>
    <property type="project" value="InterPro"/>
</dbReference>
<dbReference type="InterPro" id="IPR022291">
    <property type="entry name" value="Bacteriocin_synth_cyclodeHase"/>
</dbReference>
<name>A0A248JZB6_9PROT</name>
<dbReference type="EMBL" id="CP022112">
    <property type="protein sequence ID" value="ASG24083.1"/>
    <property type="molecule type" value="Genomic_DNA"/>
</dbReference>
<dbReference type="Gene3D" id="3.40.50.720">
    <property type="entry name" value="NAD(P)-binding Rossmann-like Domain"/>
    <property type="match status" value="1"/>
</dbReference>
<dbReference type="InterPro" id="IPR049274">
    <property type="entry name" value="LynD/TruD_wHTH-like"/>
</dbReference>
<organism evidence="2 3">
    <name type="scientific">Nitrospirillum viridazoti CBAmc</name>
    <dbReference type="NCBI Taxonomy" id="1441467"/>
    <lineage>
        <taxon>Bacteria</taxon>
        <taxon>Pseudomonadati</taxon>
        <taxon>Pseudomonadota</taxon>
        <taxon>Alphaproteobacteria</taxon>
        <taxon>Rhodospirillales</taxon>
        <taxon>Azospirillaceae</taxon>
        <taxon>Nitrospirillum</taxon>
        <taxon>Nitrospirillum viridazoti</taxon>
    </lineage>
</organism>
<gene>
    <name evidence="2" type="ORF">Y958_24465</name>
</gene>
<proteinExistence type="predicted"/>
<dbReference type="InterPro" id="IPR003776">
    <property type="entry name" value="YcaO-like_dom"/>
</dbReference>
<dbReference type="NCBIfam" id="TIGR00702">
    <property type="entry name" value="YcaO-type kinase domain"/>
    <property type="match status" value="1"/>
</dbReference>
<accession>A0A248JZB6</accession>
<dbReference type="Proteomes" id="UP000197153">
    <property type="component" value="Chromosome 3"/>
</dbReference>
<dbReference type="Gene3D" id="3.30.40.250">
    <property type="match status" value="1"/>
</dbReference>
<evidence type="ECO:0000259" key="1">
    <source>
        <dbReference type="PROSITE" id="PS51664"/>
    </source>
</evidence>
<dbReference type="PANTHER" id="PTHR37809:SF1">
    <property type="entry name" value="RIBOSOMAL PROTEIN S12 METHYLTHIOTRANSFERASE ACCESSORY FACTOR YCAO"/>
    <property type="match status" value="1"/>
</dbReference>
<dbReference type="Gene3D" id="3.30.1330.230">
    <property type="match status" value="1"/>
</dbReference>
<dbReference type="InterPro" id="IPR035985">
    <property type="entry name" value="Ubiquitin-activating_enz"/>
</dbReference>
<dbReference type="NCBIfam" id="TIGR03882">
    <property type="entry name" value="cyclo_dehyd_2"/>
    <property type="match status" value="1"/>
</dbReference>
<dbReference type="Gene3D" id="3.30.160.660">
    <property type="match status" value="1"/>
</dbReference>
<feature type="domain" description="YcaO" evidence="1">
    <location>
        <begin position="375"/>
        <end position="745"/>
    </location>
</feature>
<dbReference type="InterPro" id="IPR027624">
    <property type="entry name" value="TOMM_cyclo_SagD"/>
</dbReference>
<dbReference type="Gene3D" id="3.90.930.60">
    <property type="match status" value="1"/>
</dbReference>